<dbReference type="EMBL" id="JAUJLE010000001">
    <property type="protein sequence ID" value="KAK1016100.1"/>
    <property type="molecule type" value="Genomic_DNA"/>
</dbReference>
<name>A0AAN6FR41_9PEZI</name>
<evidence type="ECO:0000313" key="3">
    <source>
        <dbReference type="Proteomes" id="UP001168146"/>
    </source>
</evidence>
<dbReference type="Proteomes" id="UP001168146">
    <property type="component" value="Unassembled WGS sequence"/>
</dbReference>
<sequence length="329" mass="37637">MQEKLYFYEPDLHSNILDHTHSNLHVSISVMADMTDTASMADEITRTDIADPEGEITGTNISGAKVESRSTSIVVPDGDVASMNTMKSRVETPGMNIADLEGKITTTDTTDTEARPFEFFRLPRELRDIIYDLVARDTVLVKIYDSVEGICEPPISNMKVHNAPYTHLLVLNKRFSFEYSQRAVLLLEHVSYTHFGEPIFLEDPLPSIKSVKFDLTLDWEVNSLWNWNYSLYYNQQWLHTVLKRVCDAEKITVRMSVRAGQHQTAQQWQEWRDAPRNCAALDSFVQVLQPSTLALYSRDEDIDDEGVRGPKTEQLRQTWTAEGGWKTKT</sequence>
<reference evidence="2" key="2">
    <citation type="submission" date="2023-06" db="EMBL/GenBank/DDBJ databases">
        <title>Black Yeasts Isolated from many extreme environments.</title>
        <authorList>
            <person name="Coleine C."/>
            <person name="Stajich J.E."/>
            <person name="Selbmann L."/>
        </authorList>
    </citation>
    <scope>NUCLEOTIDE SEQUENCE</scope>
    <source>
        <strain evidence="2">CCFEE 5200</strain>
    </source>
</reference>
<comment type="caution">
    <text evidence="1">The sequence shown here is derived from an EMBL/GenBank/DDBJ whole genome shotgun (WGS) entry which is preliminary data.</text>
</comment>
<keyword evidence="4" id="KW-1185">Reference proteome</keyword>
<dbReference type="EMBL" id="JASUXU010000016">
    <property type="protein sequence ID" value="KAK0322597.1"/>
    <property type="molecule type" value="Genomic_DNA"/>
</dbReference>
<protein>
    <submittedName>
        <fullName evidence="1">Uncharacterized protein</fullName>
    </submittedName>
</protein>
<reference evidence="1" key="1">
    <citation type="submission" date="2021-12" db="EMBL/GenBank/DDBJ databases">
        <title>Black yeast isolated from Biological Soil Crust.</title>
        <authorList>
            <person name="Kurbessoian T."/>
        </authorList>
    </citation>
    <scope>NUCLEOTIDE SEQUENCE</scope>
    <source>
        <strain evidence="1">CCFEE 5208</strain>
    </source>
</reference>
<proteinExistence type="predicted"/>
<accession>A0AAN6FR41</accession>
<evidence type="ECO:0000313" key="1">
    <source>
        <dbReference type="EMBL" id="KAK0322597.1"/>
    </source>
</evidence>
<evidence type="ECO:0000313" key="2">
    <source>
        <dbReference type="EMBL" id="KAK1016100.1"/>
    </source>
</evidence>
<evidence type="ECO:0000313" key="4">
    <source>
        <dbReference type="Proteomes" id="UP001175353"/>
    </source>
</evidence>
<organism evidence="1 3">
    <name type="scientific">Friedmanniomyces endolithicus</name>
    <dbReference type="NCBI Taxonomy" id="329885"/>
    <lineage>
        <taxon>Eukaryota</taxon>
        <taxon>Fungi</taxon>
        <taxon>Dikarya</taxon>
        <taxon>Ascomycota</taxon>
        <taxon>Pezizomycotina</taxon>
        <taxon>Dothideomycetes</taxon>
        <taxon>Dothideomycetidae</taxon>
        <taxon>Mycosphaerellales</taxon>
        <taxon>Teratosphaeriaceae</taxon>
        <taxon>Friedmanniomyces</taxon>
    </lineage>
</organism>
<dbReference type="Proteomes" id="UP001175353">
    <property type="component" value="Unassembled WGS sequence"/>
</dbReference>
<gene>
    <name evidence="1" type="ORF">LTR82_006557</name>
    <name evidence="2" type="ORF">LTR91_000118</name>
</gene>
<dbReference type="AlphaFoldDB" id="A0AAN6FR41"/>